<proteinExistence type="predicted"/>
<dbReference type="OrthoDB" id="5370059at2759"/>
<sequence length="338" mass="36755">MGVDSLGLGHDNDMMEPQLSFEGPNKPIKICGGGNFTALLQEDGSLYLAGDVPLERSSSDDNWIQVRGLFKDVSCGWSHVVAITSEDIVVSGGVGEKGELGQLDTRHSLSLQPIWTLQNPREAQVFACFYNTYVLDDGKLYGCGSNSKSQLKESKSRAICSLTIVSAGPVSHACVGKNFVCFVEKGQARVMGTMAQYEAELRNIMSENTNFEFNSMWTSIVVLLHQKFYFYGQASQKQDVVAVHSFNEPATAWSTGSEHGMVCIDKREVYCWGWGEHGNCGSIATSRAINGVNDKSNVNSEVNSVYKVTASDSIVYACFGGCATSWICTATSESETCK</sequence>
<dbReference type="SUPFAM" id="SSF50985">
    <property type="entry name" value="RCC1/BLIP-II"/>
    <property type="match status" value="1"/>
</dbReference>
<dbReference type="GO" id="GO:0005085">
    <property type="term" value="F:guanyl-nucleotide exchange factor activity"/>
    <property type="evidence" value="ECO:0007669"/>
    <property type="project" value="TreeGrafter"/>
</dbReference>
<dbReference type="InterPro" id="IPR051553">
    <property type="entry name" value="Ran_GTPase-activating"/>
</dbReference>
<dbReference type="Proteomes" id="UP000189911">
    <property type="component" value="Chromosome C"/>
</dbReference>
<dbReference type="InterPro" id="IPR009091">
    <property type="entry name" value="RCC1/BLIP-II"/>
</dbReference>
<reference evidence="2" key="1">
    <citation type="submission" date="2016-03" db="EMBL/GenBank/DDBJ databases">
        <authorList>
            <person name="Devillers Hugo."/>
        </authorList>
    </citation>
    <scope>NUCLEOTIDE SEQUENCE [LARGE SCALE GENOMIC DNA]</scope>
</reference>
<dbReference type="PANTHER" id="PTHR45982">
    <property type="entry name" value="REGULATOR OF CHROMOSOME CONDENSATION"/>
    <property type="match status" value="1"/>
</dbReference>
<dbReference type="Gene3D" id="2.130.10.30">
    <property type="entry name" value="Regulator of chromosome condensation 1/beta-lactamase-inhibitor protein II"/>
    <property type="match status" value="1"/>
</dbReference>
<accession>A0A1G4J502</accession>
<evidence type="ECO:0000313" key="1">
    <source>
        <dbReference type="EMBL" id="SCU84771.1"/>
    </source>
</evidence>
<dbReference type="EMBL" id="LT598446">
    <property type="protein sequence ID" value="SCU84771.1"/>
    <property type="molecule type" value="Genomic_DNA"/>
</dbReference>
<evidence type="ECO:0000313" key="2">
    <source>
        <dbReference type="Proteomes" id="UP000189911"/>
    </source>
</evidence>
<dbReference type="AlphaFoldDB" id="A0A1G4J502"/>
<dbReference type="PANTHER" id="PTHR45982:SF1">
    <property type="entry name" value="REGULATOR OF CHROMOSOME CONDENSATION"/>
    <property type="match status" value="1"/>
</dbReference>
<organism evidence="1 2">
    <name type="scientific">Lachancea nothofagi CBS 11611</name>
    <dbReference type="NCBI Taxonomy" id="1266666"/>
    <lineage>
        <taxon>Eukaryota</taxon>
        <taxon>Fungi</taxon>
        <taxon>Dikarya</taxon>
        <taxon>Ascomycota</taxon>
        <taxon>Saccharomycotina</taxon>
        <taxon>Saccharomycetes</taxon>
        <taxon>Saccharomycetales</taxon>
        <taxon>Saccharomycetaceae</taxon>
        <taxon>Lachancea</taxon>
    </lineage>
</organism>
<protein>
    <submittedName>
        <fullName evidence="1">LANO_0C02344g1_1</fullName>
    </submittedName>
</protein>
<dbReference type="GO" id="GO:0005737">
    <property type="term" value="C:cytoplasm"/>
    <property type="evidence" value="ECO:0007669"/>
    <property type="project" value="TreeGrafter"/>
</dbReference>
<keyword evidence="2" id="KW-1185">Reference proteome</keyword>
<gene>
    <name evidence="1" type="ORF">LANO_0C02344G</name>
</gene>
<name>A0A1G4J502_9SACH</name>